<dbReference type="AlphaFoldDB" id="A0A2Z7D0V1"/>
<accession>A0A2Z7D0V1</accession>
<proteinExistence type="predicted"/>
<reference evidence="1 2" key="1">
    <citation type="journal article" date="2015" name="Proc. Natl. Acad. Sci. U.S.A.">
        <title>The resurrection genome of Boea hygrometrica: A blueprint for survival of dehydration.</title>
        <authorList>
            <person name="Xiao L."/>
            <person name="Yang G."/>
            <person name="Zhang L."/>
            <person name="Yang X."/>
            <person name="Zhao S."/>
            <person name="Ji Z."/>
            <person name="Zhou Q."/>
            <person name="Hu M."/>
            <person name="Wang Y."/>
            <person name="Chen M."/>
            <person name="Xu Y."/>
            <person name="Jin H."/>
            <person name="Xiao X."/>
            <person name="Hu G."/>
            <person name="Bao F."/>
            <person name="Hu Y."/>
            <person name="Wan P."/>
            <person name="Li L."/>
            <person name="Deng X."/>
            <person name="Kuang T."/>
            <person name="Xiang C."/>
            <person name="Zhu J.K."/>
            <person name="Oliver M.J."/>
            <person name="He Y."/>
        </authorList>
    </citation>
    <scope>NUCLEOTIDE SEQUENCE [LARGE SCALE GENOMIC DNA]</scope>
    <source>
        <strain evidence="2">cv. XS01</strain>
    </source>
</reference>
<organism evidence="1 2">
    <name type="scientific">Dorcoceras hygrometricum</name>
    <dbReference type="NCBI Taxonomy" id="472368"/>
    <lineage>
        <taxon>Eukaryota</taxon>
        <taxon>Viridiplantae</taxon>
        <taxon>Streptophyta</taxon>
        <taxon>Embryophyta</taxon>
        <taxon>Tracheophyta</taxon>
        <taxon>Spermatophyta</taxon>
        <taxon>Magnoliopsida</taxon>
        <taxon>eudicotyledons</taxon>
        <taxon>Gunneridae</taxon>
        <taxon>Pentapetalae</taxon>
        <taxon>asterids</taxon>
        <taxon>lamiids</taxon>
        <taxon>Lamiales</taxon>
        <taxon>Gesneriaceae</taxon>
        <taxon>Didymocarpoideae</taxon>
        <taxon>Trichosporeae</taxon>
        <taxon>Loxocarpinae</taxon>
        <taxon>Dorcoceras</taxon>
    </lineage>
</organism>
<protein>
    <submittedName>
        <fullName evidence="1">Uncharacterized protein</fullName>
    </submittedName>
</protein>
<name>A0A2Z7D0V1_9LAMI</name>
<evidence type="ECO:0000313" key="1">
    <source>
        <dbReference type="EMBL" id="KZV52963.1"/>
    </source>
</evidence>
<gene>
    <name evidence="1" type="ORF">F511_34817</name>
</gene>
<keyword evidence="2" id="KW-1185">Reference proteome</keyword>
<evidence type="ECO:0000313" key="2">
    <source>
        <dbReference type="Proteomes" id="UP000250235"/>
    </source>
</evidence>
<dbReference type="EMBL" id="KQ990577">
    <property type="protein sequence ID" value="KZV52963.1"/>
    <property type="molecule type" value="Genomic_DNA"/>
</dbReference>
<dbReference type="Proteomes" id="UP000250235">
    <property type="component" value="Unassembled WGS sequence"/>
</dbReference>
<sequence>MSSWTQSSISLDKLCEIQKPANDRTGLGFNTGESSSGETCTQSNLAHDKFKKMSFVKASVIHDPCESVRYDDQISELLNNKKGKAGIGYDRPESSKSGLLKNRLDKEKAKAGSKSFVQIQQRHGSKKVKSEWKKINPANKGKAPLQERDPVKGNPVNEQLLLIVADIELLVNLREQVIDEGYCCCSASLSFWFSEANGYLLGMVPVMHSFLRYSLFSGLSTVDIRNFVSTLALNRSVLIDVQLVTHSVSVAPSVQTSIASVFAPDVQSITSSDSSADSSANSSLRLNANDISTEDDAALDQSILPSSAADISASLAALRESFSKLVANQTRDSRKSGDAHSKVLCKINHVERVFLDSLAVQNESFRGLFKSIRQEAQNDNNALSLALKAIRTQNTILSTDLVATQKEFKDLKVALSKDFDDKLADIRNELLEFRVETQEQLASLGAHLAELIAFLTKGSDEKRGKAVAAAHNCLLMTKIDQVVEVVVEQMTQADMVEALSVEKVVTEVVMVGEEVTVVVLQREGALTVVVDLVVV</sequence>